<evidence type="ECO:0000313" key="1">
    <source>
        <dbReference type="EMBL" id="ACV34961.1"/>
    </source>
</evidence>
<dbReference type="HOGENOM" id="CLU_2565962_0_0_4"/>
<name>C7RUA9_ACCRE</name>
<sequence>MSKQVPPATPEINRLRAAAALIPIIESGLVTSTLSIERAATMASFCEWTVEQPPADPEAIRLAATVMSGMKRLKAVLSSVT</sequence>
<dbReference type="AlphaFoldDB" id="C7RUA9"/>
<reference evidence="1" key="1">
    <citation type="submission" date="2009-08" db="EMBL/GenBank/DDBJ databases">
        <authorList>
            <consortium name="US DOE Joint Genome Institute"/>
            <person name="Lucas S."/>
            <person name="Copeland A."/>
            <person name="Lapidus A."/>
            <person name="Glavina del Rio T."/>
            <person name="Dalin E."/>
            <person name="Tice H."/>
            <person name="Bruce D."/>
            <person name="Barry K."/>
            <person name="Pitluck S."/>
            <person name="Lowry S."/>
            <person name="Larimer F."/>
            <person name="Land M."/>
            <person name="Hauser L."/>
            <person name="Kyrpides N."/>
            <person name="Ivanova N."/>
            <person name="McMahon K.D."/>
            <person name="Hugenholtz P."/>
        </authorList>
    </citation>
    <scope>NUCLEOTIDE SEQUENCE</scope>
    <source>
        <strain evidence="1">UW-1</strain>
    </source>
</reference>
<accession>C7RUA9</accession>
<organism evidence="1">
    <name type="scientific">Accumulibacter regalis</name>
    <dbReference type="NCBI Taxonomy" id="522306"/>
    <lineage>
        <taxon>Bacteria</taxon>
        <taxon>Pseudomonadati</taxon>
        <taxon>Pseudomonadota</taxon>
        <taxon>Betaproteobacteria</taxon>
        <taxon>Candidatus Accumulibacter</taxon>
    </lineage>
</organism>
<dbReference type="KEGG" id="app:CAP2UW1_1650"/>
<protein>
    <submittedName>
        <fullName evidence="1">Uncharacterized protein</fullName>
    </submittedName>
</protein>
<gene>
    <name evidence="1" type="ordered locus">CAP2UW1_1650</name>
</gene>
<proteinExistence type="predicted"/>
<dbReference type="STRING" id="522306.CAP2UW1_1650"/>
<dbReference type="EMBL" id="CP001715">
    <property type="protein sequence ID" value="ACV34961.1"/>
    <property type="molecule type" value="Genomic_DNA"/>
</dbReference>
<dbReference type="OrthoDB" id="9181354at2"/>
<reference evidence="1" key="2">
    <citation type="submission" date="2009-09" db="EMBL/GenBank/DDBJ databases">
        <title>Complete sequence of chromosome of Candidatus Accumulibacter phosphatis clade IIA str. UW-1.</title>
        <authorList>
            <consortium name="US DOE Joint Genome Institute"/>
            <person name="Martin H.G."/>
            <person name="Ivanova N."/>
            <person name="Kunin V."/>
            <person name="Warnecke F."/>
            <person name="Barry K."/>
            <person name="He S."/>
            <person name="Salamov A."/>
            <person name="Szeto E."/>
            <person name="Dalin E."/>
            <person name="Pangilinan J.L."/>
            <person name="Lapidus A."/>
            <person name="Lowry S."/>
            <person name="Kyrpides N.C."/>
            <person name="McMahon K.D."/>
            <person name="Hugenholtz P."/>
        </authorList>
    </citation>
    <scope>NUCLEOTIDE SEQUENCE [LARGE SCALE GENOMIC DNA]</scope>
    <source>
        <strain evidence="1">UW-1</strain>
    </source>
</reference>